<dbReference type="Proteomes" id="UP000057609">
    <property type="component" value="Chromosome"/>
</dbReference>
<gene>
    <name evidence="2" type="ORF">GPICK_04945</name>
</gene>
<accession>A0A0B5B8B1</accession>
<evidence type="ECO:0000313" key="3">
    <source>
        <dbReference type="Proteomes" id="UP000057609"/>
    </source>
</evidence>
<feature type="region of interest" description="Disordered" evidence="1">
    <location>
        <begin position="50"/>
        <end position="82"/>
    </location>
</feature>
<evidence type="ECO:0000313" key="2">
    <source>
        <dbReference type="EMBL" id="AJE02797.1"/>
    </source>
</evidence>
<dbReference type="STRING" id="345632.GPICK_04945"/>
<reference evidence="2 3" key="1">
    <citation type="journal article" date="2015" name="Genome Announc.">
        <title>Complete Genome of Geobacter pickeringii G13T, a Metal-Reducing Isolate from Sedimentary Kaolin Deposits.</title>
        <authorList>
            <person name="Badalamenti J.P."/>
            <person name="Bond D.R."/>
        </authorList>
    </citation>
    <scope>NUCLEOTIDE SEQUENCE [LARGE SCALE GENOMIC DNA]</scope>
    <source>
        <strain evidence="2 3">G13</strain>
    </source>
</reference>
<dbReference type="KEGG" id="gpi:GPICK_04945"/>
<keyword evidence="3" id="KW-1185">Reference proteome</keyword>
<protein>
    <submittedName>
        <fullName evidence="2">Uncharacterized protein</fullName>
    </submittedName>
</protein>
<sequence length="82" mass="8764">MFVRGEAADTEVVPSSFIGMALTPYCCSNSARASEFPVISAAARRAARAIRRPNRSCTRLPAARAPSLTAPHSPARGRKRHG</sequence>
<dbReference type="AlphaFoldDB" id="A0A0B5B8B1"/>
<organism evidence="2 3">
    <name type="scientific">Geobacter pickeringii</name>
    <dbReference type="NCBI Taxonomy" id="345632"/>
    <lineage>
        <taxon>Bacteria</taxon>
        <taxon>Pseudomonadati</taxon>
        <taxon>Thermodesulfobacteriota</taxon>
        <taxon>Desulfuromonadia</taxon>
        <taxon>Geobacterales</taxon>
        <taxon>Geobacteraceae</taxon>
        <taxon>Geobacter</taxon>
    </lineage>
</organism>
<dbReference type="HOGENOM" id="CLU_2553427_0_0_7"/>
<evidence type="ECO:0000256" key="1">
    <source>
        <dbReference type="SAM" id="MobiDB-lite"/>
    </source>
</evidence>
<dbReference type="EMBL" id="CP009788">
    <property type="protein sequence ID" value="AJE02797.1"/>
    <property type="molecule type" value="Genomic_DNA"/>
</dbReference>
<name>A0A0B5B8B1_9BACT</name>
<proteinExistence type="predicted"/>